<protein>
    <recommendedName>
        <fullName evidence="1">Glycosyl transferase family 1 domain-containing protein</fullName>
    </recommendedName>
</protein>
<proteinExistence type="predicted"/>
<reference evidence="2 3" key="1">
    <citation type="submission" date="2016-05" db="EMBL/GenBank/DDBJ databases">
        <title>Niabella ginsenosidivorans BS26 whole genome sequencing.</title>
        <authorList>
            <person name="Im W.T."/>
            <person name="Siddiqi M.Z."/>
        </authorList>
    </citation>
    <scope>NUCLEOTIDE SEQUENCE [LARGE SCALE GENOMIC DNA]</scope>
    <source>
        <strain evidence="2 3">BS26</strain>
    </source>
</reference>
<evidence type="ECO:0000313" key="2">
    <source>
        <dbReference type="EMBL" id="ANH80935.1"/>
    </source>
</evidence>
<evidence type="ECO:0000313" key="3">
    <source>
        <dbReference type="Proteomes" id="UP000077667"/>
    </source>
</evidence>
<name>A0A1A9I0T1_9BACT</name>
<dbReference type="SUPFAM" id="SSF53756">
    <property type="entry name" value="UDP-Glycosyltransferase/glycogen phosphorylase"/>
    <property type="match status" value="1"/>
</dbReference>
<dbReference type="PANTHER" id="PTHR12526">
    <property type="entry name" value="GLYCOSYLTRANSFERASE"/>
    <property type="match status" value="1"/>
</dbReference>
<dbReference type="InterPro" id="IPR001296">
    <property type="entry name" value="Glyco_trans_1"/>
</dbReference>
<dbReference type="Proteomes" id="UP000077667">
    <property type="component" value="Chromosome"/>
</dbReference>
<dbReference type="OrthoDB" id="9807209at2"/>
<dbReference type="RefSeq" id="WP_067754292.1">
    <property type="nucleotide sequence ID" value="NZ_CP015772.1"/>
</dbReference>
<dbReference type="PANTHER" id="PTHR12526:SF630">
    <property type="entry name" value="GLYCOSYLTRANSFERASE"/>
    <property type="match status" value="1"/>
</dbReference>
<evidence type="ECO:0000259" key="1">
    <source>
        <dbReference type="Pfam" id="PF00534"/>
    </source>
</evidence>
<dbReference type="Gene3D" id="3.40.50.2000">
    <property type="entry name" value="Glycogen Phosphorylase B"/>
    <property type="match status" value="2"/>
</dbReference>
<organism evidence="2 3">
    <name type="scientific">Niabella ginsenosidivorans</name>
    <dbReference type="NCBI Taxonomy" id="1176587"/>
    <lineage>
        <taxon>Bacteria</taxon>
        <taxon>Pseudomonadati</taxon>
        <taxon>Bacteroidota</taxon>
        <taxon>Chitinophagia</taxon>
        <taxon>Chitinophagales</taxon>
        <taxon>Chitinophagaceae</taxon>
        <taxon>Niabella</taxon>
    </lineage>
</organism>
<dbReference type="KEGG" id="nia:A8C56_08015"/>
<gene>
    <name evidence="2" type="ORF">A8C56_08015</name>
</gene>
<dbReference type="STRING" id="1176587.A8C56_08015"/>
<feature type="domain" description="Glycosyl transferase family 1" evidence="1">
    <location>
        <begin position="249"/>
        <end position="358"/>
    </location>
</feature>
<keyword evidence="3" id="KW-1185">Reference proteome</keyword>
<dbReference type="EMBL" id="CP015772">
    <property type="protein sequence ID" value="ANH80935.1"/>
    <property type="molecule type" value="Genomic_DNA"/>
</dbReference>
<dbReference type="Pfam" id="PF00534">
    <property type="entry name" value="Glycos_transf_1"/>
    <property type="match status" value="1"/>
</dbReference>
<dbReference type="AlphaFoldDB" id="A0A1A9I0T1"/>
<accession>A0A1A9I0T1</accession>
<sequence>MKFAMIASHYVPIRDASSLRIHSYCKSLAEAGHQVSVLIVYPSLTDIPKSGNFEGVNYHYISPKSYYTRNILYKFFYRLSGLLFIRKFTRKNKIDAILSYHDNILTNCFLKFFVSFTSVPYIIDKTEYPYGYFNKSWLQKKIIDFNLRLFSGIIVITKELKTFYSRFSSSIFLLPMTIAPDRFQGISKTPSPYPYIALTFGTHNRDGLFESVIAYNSYCKLIQDSPFLLYLVGDFEKLCEKFPACLGIRTYIHENGLDNYVQILGKQPIDTVPTILISANCLLTTPAKFSSGGFPTKLGEYLLSSVPVVATNAGEISDYVTNGYDILLSKVGDLDDVAKNILFVHQHPKEANIIGKNGMRTAKEKFNAATYTDALVKFIISLKEMK</sequence>